<dbReference type="PANTHER" id="PTHR10039">
    <property type="entry name" value="AMELOGENIN"/>
    <property type="match status" value="1"/>
</dbReference>
<dbReference type="Proteomes" id="UP000241690">
    <property type="component" value="Unassembled WGS sequence"/>
</dbReference>
<dbReference type="GeneID" id="36629024"/>
<evidence type="ECO:0000313" key="3">
    <source>
        <dbReference type="EMBL" id="PTB54376.1"/>
    </source>
</evidence>
<keyword evidence="4" id="KW-1185">Reference proteome</keyword>
<evidence type="ECO:0000256" key="1">
    <source>
        <dbReference type="ARBA" id="ARBA00022737"/>
    </source>
</evidence>
<dbReference type="InterPro" id="IPR027417">
    <property type="entry name" value="P-loop_NTPase"/>
</dbReference>
<proteinExistence type="predicted"/>
<dbReference type="Pfam" id="PF24883">
    <property type="entry name" value="NPHP3_N"/>
    <property type="match status" value="1"/>
</dbReference>
<dbReference type="AlphaFoldDB" id="A0A2T4ABD2"/>
<dbReference type="PANTHER" id="PTHR10039:SF5">
    <property type="entry name" value="NACHT DOMAIN-CONTAINING PROTEIN"/>
    <property type="match status" value="1"/>
</dbReference>
<evidence type="ECO:0000259" key="2">
    <source>
        <dbReference type="Pfam" id="PF24883"/>
    </source>
</evidence>
<dbReference type="STRING" id="983964.A0A2T4ABD2"/>
<protein>
    <recommendedName>
        <fullName evidence="2">Nephrocystin 3-like N-terminal domain-containing protein</fullName>
    </recommendedName>
</protein>
<evidence type="ECO:0000313" key="4">
    <source>
        <dbReference type="Proteomes" id="UP000241690"/>
    </source>
</evidence>
<keyword evidence="1" id="KW-0677">Repeat</keyword>
<sequence length="328" mass="38620">MLLRRQNIALDLLGACDWIFENSELVQWRRQDDFKKHNGVLWIKGNPGAGKSTLMKHIWANCDKLFADCFIATYFFNTRGHSLLEKTFLGMLRSLLYQLLTTDDAVYQGFITIFREKQKIYRRIEWHESELQDFLFLEMRQYRSRRLLFIIDALDECTDSDRLKVVEFLESISVNSGTNLWICLSSRHYPNVTIKKRLEIVVERSDEHRRGIAKYIKSKLKQKSSEIQNRILKKAAGIFMWVILVVAKLNEAYDRGQVEVADMRETLDQIPGDLEDLFQTLLNKDDGNKPEMMLMLQWVLYSMRPLKPEVLYFAVRFGTTARNGKTRN</sequence>
<feature type="domain" description="Nephrocystin 3-like N-terminal" evidence="2">
    <location>
        <begin position="14"/>
        <end position="187"/>
    </location>
</feature>
<organism evidence="3 4">
    <name type="scientific">Trichoderma harzianum CBS 226.95</name>
    <dbReference type="NCBI Taxonomy" id="983964"/>
    <lineage>
        <taxon>Eukaryota</taxon>
        <taxon>Fungi</taxon>
        <taxon>Dikarya</taxon>
        <taxon>Ascomycota</taxon>
        <taxon>Pezizomycotina</taxon>
        <taxon>Sordariomycetes</taxon>
        <taxon>Hypocreomycetidae</taxon>
        <taxon>Hypocreales</taxon>
        <taxon>Hypocreaceae</taxon>
        <taxon>Trichoderma</taxon>
    </lineage>
</organism>
<name>A0A2T4ABD2_TRIHA</name>
<dbReference type="SUPFAM" id="SSF52540">
    <property type="entry name" value="P-loop containing nucleoside triphosphate hydrolases"/>
    <property type="match status" value="1"/>
</dbReference>
<gene>
    <name evidence="3" type="ORF">M431DRAFT_521233</name>
</gene>
<dbReference type="EMBL" id="KZ679681">
    <property type="protein sequence ID" value="PTB54376.1"/>
    <property type="molecule type" value="Genomic_DNA"/>
</dbReference>
<accession>A0A2T4ABD2</accession>
<dbReference type="Gene3D" id="3.40.50.300">
    <property type="entry name" value="P-loop containing nucleotide triphosphate hydrolases"/>
    <property type="match status" value="1"/>
</dbReference>
<dbReference type="RefSeq" id="XP_024774053.1">
    <property type="nucleotide sequence ID" value="XM_024920455.1"/>
</dbReference>
<dbReference type="InterPro" id="IPR056884">
    <property type="entry name" value="NPHP3-like_N"/>
</dbReference>
<reference evidence="3 4" key="1">
    <citation type="submission" date="2016-07" db="EMBL/GenBank/DDBJ databases">
        <title>Multiple horizontal gene transfer events from other fungi enriched the ability of initially mycotrophic Trichoderma (Ascomycota) to feed on dead plant biomass.</title>
        <authorList>
            <consortium name="DOE Joint Genome Institute"/>
            <person name="Aerts A."/>
            <person name="Atanasova L."/>
            <person name="Chenthamara K."/>
            <person name="Zhang J."/>
            <person name="Grujic M."/>
            <person name="Henrissat B."/>
            <person name="Kuo A."/>
            <person name="Salamov A."/>
            <person name="Lipzen A."/>
            <person name="Labutti K."/>
            <person name="Barry K."/>
            <person name="Miao Y."/>
            <person name="Rahimi M.J."/>
            <person name="Shen Q."/>
            <person name="Grigoriev I.V."/>
            <person name="Kubicek C.P."/>
            <person name="Druzhinina I.S."/>
        </authorList>
    </citation>
    <scope>NUCLEOTIDE SEQUENCE [LARGE SCALE GENOMIC DNA]</scope>
    <source>
        <strain evidence="3 4">CBS 226.95</strain>
    </source>
</reference>